<dbReference type="Pfam" id="PF13007">
    <property type="entry name" value="LZ_Tnp_IS66"/>
    <property type="match status" value="1"/>
</dbReference>
<dbReference type="InterPro" id="IPR052344">
    <property type="entry name" value="Transposase-related"/>
</dbReference>
<dbReference type="InterPro" id="IPR024474">
    <property type="entry name" value="Znf_dom_IS66"/>
</dbReference>
<feature type="domain" description="Transposase IS66 central" evidence="3">
    <location>
        <begin position="190"/>
        <end position="479"/>
    </location>
</feature>
<dbReference type="Pfam" id="PF13817">
    <property type="entry name" value="DDE_Tnp_IS66_C"/>
    <property type="match status" value="1"/>
</dbReference>
<protein>
    <submittedName>
        <fullName evidence="9">Transposase</fullName>
    </submittedName>
</protein>
<evidence type="ECO:0000313" key="7">
    <source>
        <dbReference type="EMBL" id="AQV93829.1"/>
    </source>
</evidence>
<feature type="region of interest" description="Disordered" evidence="2">
    <location>
        <begin position="91"/>
        <end position="119"/>
    </location>
</feature>
<keyword evidence="9" id="KW-0614">Plasmid</keyword>
<gene>
    <name evidence="7" type="ORF">BJN34_07985</name>
    <name evidence="8" type="ORF">BJN34_23915</name>
    <name evidence="9" type="ORF">BJN34_36940</name>
</gene>
<dbReference type="Proteomes" id="UP000189627">
    <property type="component" value="Chromosome 2"/>
</dbReference>
<dbReference type="EMBL" id="CP017757">
    <property type="protein sequence ID" value="AQV93829.1"/>
    <property type="molecule type" value="Genomic_DNA"/>
</dbReference>
<feature type="domain" description="Transposase IS66 zinc-finger binding" evidence="4">
    <location>
        <begin position="131"/>
        <end position="175"/>
    </location>
</feature>
<dbReference type="NCBIfam" id="NF033517">
    <property type="entry name" value="transpos_IS66"/>
    <property type="match status" value="1"/>
</dbReference>
<dbReference type="Pfam" id="PF03050">
    <property type="entry name" value="DDE_Tnp_IS66"/>
    <property type="match status" value="1"/>
</dbReference>
<evidence type="ECO:0000256" key="2">
    <source>
        <dbReference type="SAM" id="MobiDB-lite"/>
    </source>
</evidence>
<evidence type="ECO:0000256" key="1">
    <source>
        <dbReference type="SAM" id="Coils"/>
    </source>
</evidence>
<name>A0A1U9V3J4_CUPNE</name>
<dbReference type="InterPro" id="IPR039552">
    <property type="entry name" value="IS66_C"/>
</dbReference>
<dbReference type="KEGG" id="cuh:BJN34_23915"/>
<dbReference type="AlphaFoldDB" id="A0A1U9V3J4"/>
<reference evidence="9" key="2">
    <citation type="submission" date="2018-03" db="EMBL/GenBank/DDBJ databases">
        <title>Complete genome sequence of Cupriavidus necator strain NH9, a 3-chlorobenzoate degrader.</title>
        <authorList>
            <person name="Moriuchi R."/>
            <person name="Dohra H."/>
            <person name="Ogawa N."/>
        </authorList>
    </citation>
    <scope>NUCLEOTIDE SEQUENCE</scope>
    <source>
        <strain evidence="9 10">NH9</strain>
        <plasmid evidence="9">pENH92</plasmid>
    </source>
</reference>
<feature type="coiled-coil region" evidence="1">
    <location>
        <begin position="11"/>
        <end position="69"/>
    </location>
</feature>
<reference evidence="10" key="1">
    <citation type="submission" date="2017-02" db="EMBL/GenBank/DDBJ databases">
        <title>Complete genome sequence of Cupriavidus necator strain NH9, a 3-chlorobenzoate degrader.</title>
        <authorList>
            <person name="Moriuchi R."/>
            <person name="Dohra H."/>
            <person name="Ogawa N."/>
        </authorList>
    </citation>
    <scope>NUCLEOTIDE SEQUENCE [LARGE SCALE GENOMIC DNA]</scope>
    <source>
        <strain evidence="10">NH9</strain>
        <plasmid evidence="10">penh92</plasmid>
    </source>
</reference>
<keyword evidence="1" id="KW-0175">Coiled coil</keyword>
<dbReference type="KEGG" id="cuh:BJN34_07985"/>
<dbReference type="KEGG" id="cuh:BJN34_36940"/>
<dbReference type="Proteomes" id="UP000189627">
    <property type="component" value="Plasmid pENH92"/>
</dbReference>
<geneLocation type="plasmid" evidence="10">
    <name>penh92</name>
</geneLocation>
<dbReference type="PANTHER" id="PTHR33678:SF1">
    <property type="entry name" value="BLL1576 PROTEIN"/>
    <property type="match status" value="1"/>
</dbReference>
<dbReference type="Pfam" id="PF13005">
    <property type="entry name" value="zf-IS66"/>
    <property type="match status" value="1"/>
</dbReference>
<dbReference type="Proteomes" id="UP000189627">
    <property type="component" value="Chromosome 1"/>
</dbReference>
<feature type="domain" description="Transposase IS66 C-terminal" evidence="6">
    <location>
        <begin position="486"/>
        <end position="524"/>
    </location>
</feature>
<accession>A0A1U9V3J4</accession>
<proteinExistence type="predicted"/>
<dbReference type="PANTHER" id="PTHR33678">
    <property type="entry name" value="BLL1576 PROTEIN"/>
    <property type="match status" value="1"/>
</dbReference>
<evidence type="ECO:0000313" key="8">
    <source>
        <dbReference type="EMBL" id="AQV96911.1"/>
    </source>
</evidence>
<dbReference type="EMBL" id="CP017758">
    <property type="protein sequence ID" value="AQV96911.1"/>
    <property type="molecule type" value="Genomic_DNA"/>
</dbReference>
<evidence type="ECO:0000313" key="10">
    <source>
        <dbReference type="Proteomes" id="UP000189627"/>
    </source>
</evidence>
<evidence type="ECO:0000259" key="3">
    <source>
        <dbReference type="Pfam" id="PF03050"/>
    </source>
</evidence>
<dbReference type="InterPro" id="IPR024463">
    <property type="entry name" value="Transposase_TnpC_homeodom"/>
</dbReference>
<evidence type="ECO:0000259" key="5">
    <source>
        <dbReference type="Pfam" id="PF13007"/>
    </source>
</evidence>
<geneLocation type="plasmid" evidence="9">
    <name>pENH92</name>
</geneLocation>
<evidence type="ECO:0000259" key="6">
    <source>
        <dbReference type="Pfam" id="PF13817"/>
    </source>
</evidence>
<evidence type="ECO:0000259" key="4">
    <source>
        <dbReference type="Pfam" id="PF13005"/>
    </source>
</evidence>
<dbReference type="InterPro" id="IPR004291">
    <property type="entry name" value="Transposase_IS66_central"/>
</dbReference>
<organism evidence="9 10">
    <name type="scientific">Cupriavidus necator</name>
    <name type="common">Alcaligenes eutrophus</name>
    <name type="synonym">Ralstonia eutropha</name>
    <dbReference type="NCBI Taxonomy" id="106590"/>
    <lineage>
        <taxon>Bacteria</taxon>
        <taxon>Pseudomonadati</taxon>
        <taxon>Pseudomonadota</taxon>
        <taxon>Betaproteobacteria</taxon>
        <taxon>Burkholderiales</taxon>
        <taxon>Burkholderiaceae</taxon>
        <taxon>Cupriavidus</taxon>
    </lineage>
</organism>
<dbReference type="EMBL" id="CP017759">
    <property type="protein sequence ID" value="AQV99463.1"/>
    <property type="molecule type" value="Genomic_DNA"/>
</dbReference>
<sequence>MSVQADMPINVTITAEELEELLAERDAARQLRLERDVLQGELRLVKAERDLAEERLRAYRRELFGAKSEARDAGQLGLFNEAEALTANAQPAQEGVPGTKVAAHTRNKRGRKPLDPNLPREVVRHDLPESERFCANDGHALVEIGVEISEQLDVVPEQVRVIQHQRVKRACPCCDLGIKVTPAPPRIIPRGLFTESALAWIATGKYQFGMPLYRQAALLRRFGGDISANTIAASMVRVGQAVQPVINLLRDTLLESDIIYGDETTLQVLKEPGRRPQTKSYMWAQMNGSGPPVRLFSYASGRGAKHAKEIYAGIRPGAALMTDGYELYNGLAIEHQLVHLGCWAHARRAIIKAEEAVPKALRTPQLTATRFVKLIGKLFAAESRSADWPSARRQRLRRRYSARVLTAIEKLLLEQLPNVVPGSLLGKALQYLHGQWPKLIRYVENGDWPISNNACENAIRPFVVSRKNFLFSTSVGGAKASANLYSLIETCRANGIEPYRYLTWLFQRLPLAQTADDYMALLPWNMPAESH</sequence>
<evidence type="ECO:0000313" key="9">
    <source>
        <dbReference type="EMBL" id="AQV99463.1"/>
    </source>
</evidence>
<feature type="domain" description="Transposase TnpC homeodomain" evidence="5">
    <location>
        <begin position="53"/>
        <end position="123"/>
    </location>
</feature>